<dbReference type="InterPro" id="IPR041561">
    <property type="entry name" value="PglD_N"/>
</dbReference>
<dbReference type="Pfam" id="PF17836">
    <property type="entry name" value="PglD_N"/>
    <property type="match status" value="1"/>
</dbReference>
<dbReference type="InterPro" id="IPR050179">
    <property type="entry name" value="Trans_hexapeptide_repeat"/>
</dbReference>
<dbReference type="CDD" id="cd03360">
    <property type="entry name" value="LbH_AT_putative"/>
    <property type="match status" value="1"/>
</dbReference>
<evidence type="ECO:0000259" key="2">
    <source>
        <dbReference type="Pfam" id="PF17836"/>
    </source>
</evidence>
<reference evidence="3 4" key="1">
    <citation type="submission" date="2020-03" db="EMBL/GenBank/DDBJ databases">
        <title>Genomic Encyclopedia of Type Strains, Phase IV (KMG-IV): sequencing the most valuable type-strain genomes for metagenomic binning, comparative biology and taxonomic classification.</title>
        <authorList>
            <person name="Goeker M."/>
        </authorList>
    </citation>
    <scope>NUCLEOTIDE SEQUENCE [LARGE SCALE GENOMIC DNA]</scope>
    <source>
        <strain evidence="3 4">DSM 102865</strain>
    </source>
</reference>
<comment type="caution">
    <text evidence="3">The sequence shown here is derived from an EMBL/GenBank/DDBJ whole genome shotgun (WGS) entry which is preliminary data.</text>
</comment>
<evidence type="ECO:0000313" key="3">
    <source>
        <dbReference type="EMBL" id="NIJ51098.1"/>
    </source>
</evidence>
<dbReference type="InterPro" id="IPR011004">
    <property type="entry name" value="Trimer_LpxA-like_sf"/>
</dbReference>
<dbReference type="EMBL" id="JAASQJ010000001">
    <property type="protein sequence ID" value="NIJ51098.1"/>
    <property type="molecule type" value="Genomic_DNA"/>
</dbReference>
<organism evidence="3 4">
    <name type="scientific">Dyadobacter arcticus</name>
    <dbReference type="NCBI Taxonomy" id="1078754"/>
    <lineage>
        <taxon>Bacteria</taxon>
        <taxon>Pseudomonadati</taxon>
        <taxon>Bacteroidota</taxon>
        <taxon>Cytophagia</taxon>
        <taxon>Cytophagales</taxon>
        <taxon>Spirosomataceae</taxon>
        <taxon>Dyadobacter</taxon>
    </lineage>
</organism>
<evidence type="ECO:0000256" key="1">
    <source>
        <dbReference type="ARBA" id="ARBA00007274"/>
    </source>
</evidence>
<dbReference type="PANTHER" id="PTHR43300:SF7">
    <property type="entry name" value="UDP-N-ACETYLBACILLOSAMINE N-ACETYLTRANSFERASE"/>
    <property type="match status" value="1"/>
</dbReference>
<evidence type="ECO:0000313" key="4">
    <source>
        <dbReference type="Proteomes" id="UP001179181"/>
    </source>
</evidence>
<sequence>MILFGAGGHAKVVFSILHACRETVKAIFDDDISKKGQQGFHESIPYDPSILSEELIIIAIGDNLARCQVSEKINHRFGNAIHPSSHIDSSVRMNAGIVIMHAAIVHAGSTIGSHVIINTGAIVEHDCGLGDFVHIAPGAIICGSVWIGEKTLIGAGTIILPNIRIGKNCIIGAGSVVTKDIPDNVTVCGNPARLIKF</sequence>
<dbReference type="SUPFAM" id="SSF51161">
    <property type="entry name" value="Trimeric LpxA-like enzymes"/>
    <property type="match status" value="1"/>
</dbReference>
<dbReference type="InterPro" id="IPR020019">
    <property type="entry name" value="AcTrfase_PglD-like"/>
</dbReference>
<dbReference type="Gene3D" id="2.160.10.10">
    <property type="entry name" value="Hexapeptide repeat proteins"/>
    <property type="match status" value="1"/>
</dbReference>
<dbReference type="PANTHER" id="PTHR43300">
    <property type="entry name" value="ACETYLTRANSFERASE"/>
    <property type="match status" value="1"/>
</dbReference>
<gene>
    <name evidence="3" type="ORF">FHS68_000254</name>
</gene>
<name>A0ABX0UDL8_9BACT</name>
<dbReference type="Pfam" id="PF00132">
    <property type="entry name" value="Hexapep"/>
    <property type="match status" value="1"/>
</dbReference>
<feature type="domain" description="PglD N-terminal" evidence="2">
    <location>
        <begin position="2"/>
        <end position="73"/>
    </location>
</feature>
<comment type="similarity">
    <text evidence="1">Belongs to the transferase hexapeptide repeat family.</text>
</comment>
<keyword evidence="4" id="KW-1185">Reference proteome</keyword>
<dbReference type="Proteomes" id="UP001179181">
    <property type="component" value="Unassembled WGS sequence"/>
</dbReference>
<dbReference type="NCBIfam" id="TIGR03570">
    <property type="entry name" value="NeuD_NnaD"/>
    <property type="match status" value="1"/>
</dbReference>
<protein>
    <submittedName>
        <fullName evidence="3">Sugar O-acyltransferase (Sialic acid O-acetyltransferase NeuD family)</fullName>
    </submittedName>
</protein>
<dbReference type="InterPro" id="IPR001451">
    <property type="entry name" value="Hexapep"/>
</dbReference>
<accession>A0ABX0UDL8</accession>
<dbReference type="RefSeq" id="WP_167266470.1">
    <property type="nucleotide sequence ID" value="NZ_JAASQJ010000001.1"/>
</dbReference>
<dbReference type="Gene3D" id="3.40.50.20">
    <property type="match status" value="1"/>
</dbReference>
<proteinExistence type="inferred from homology"/>